<dbReference type="RefSeq" id="XP_039120841.1">
    <property type="nucleotide sequence ID" value="XM_039264907.1"/>
</dbReference>
<keyword evidence="1" id="KW-1185">Reference proteome</keyword>
<dbReference type="AlphaFoldDB" id="A0AB40B2R4"/>
<accession>A0AB40B2R4</accession>
<evidence type="ECO:0000313" key="2">
    <source>
        <dbReference type="RefSeq" id="XP_039120841.1"/>
    </source>
</evidence>
<dbReference type="PANTHER" id="PTHR37610">
    <property type="entry name" value="CCHC-TYPE DOMAIN-CONTAINING PROTEIN"/>
    <property type="match status" value="1"/>
</dbReference>
<organism evidence="1 2">
    <name type="scientific">Dioscorea cayennensis subsp. rotundata</name>
    <name type="common">White Guinea yam</name>
    <name type="synonym">Dioscorea rotundata</name>
    <dbReference type="NCBI Taxonomy" id="55577"/>
    <lineage>
        <taxon>Eukaryota</taxon>
        <taxon>Viridiplantae</taxon>
        <taxon>Streptophyta</taxon>
        <taxon>Embryophyta</taxon>
        <taxon>Tracheophyta</taxon>
        <taxon>Spermatophyta</taxon>
        <taxon>Magnoliopsida</taxon>
        <taxon>Liliopsida</taxon>
        <taxon>Dioscoreales</taxon>
        <taxon>Dioscoreaceae</taxon>
        <taxon>Dioscorea</taxon>
    </lineage>
</organism>
<proteinExistence type="predicted"/>
<dbReference type="GeneID" id="120257437"/>
<gene>
    <name evidence="2" type="primary">LOC120257437</name>
</gene>
<dbReference type="Proteomes" id="UP001515500">
    <property type="component" value="Unplaced"/>
</dbReference>
<reference evidence="2" key="1">
    <citation type="submission" date="2025-08" db="UniProtKB">
        <authorList>
            <consortium name="RefSeq"/>
        </authorList>
    </citation>
    <scope>IDENTIFICATION</scope>
</reference>
<sequence length="136" mass="15688">MSEVSGNFNNLQSASSMEASQLSGELHNLNTTYHLDGRNYLQWSQLVKTFLKGRGKISLLTRDSPKENDPKFQAWDEEDSMIMSWLWNSMQPSISKNFMFLPTAHDIWESAQKTYSKMKDAAVLYEIKTKITNTKQ</sequence>
<evidence type="ECO:0000313" key="1">
    <source>
        <dbReference type="Proteomes" id="UP001515500"/>
    </source>
</evidence>
<dbReference type="PANTHER" id="PTHR37610:SF92">
    <property type="entry name" value="RETROTRANSPOSON COPIA-LIKE N-TERMINAL DOMAIN-CONTAINING PROTEIN"/>
    <property type="match status" value="1"/>
</dbReference>
<name>A0AB40B2R4_DIOCR</name>
<protein>
    <submittedName>
        <fullName evidence="2">Uncharacterized protein LOC120257437</fullName>
    </submittedName>
</protein>